<proteinExistence type="predicted"/>
<gene>
    <name evidence="2" type="ORF">DH2020_044105</name>
</gene>
<accession>A0ABR0UHU2</accession>
<dbReference type="PANTHER" id="PTHR46148:SF60">
    <property type="entry name" value="CHROMO DOMAIN-CONTAINING PROTEIN"/>
    <property type="match status" value="1"/>
</dbReference>
<dbReference type="Pfam" id="PF24626">
    <property type="entry name" value="SH3_Tf2-1"/>
    <property type="match status" value="1"/>
</dbReference>
<name>A0ABR0UHU2_REHGL</name>
<dbReference type="PANTHER" id="PTHR46148">
    <property type="entry name" value="CHROMO DOMAIN-CONTAINING PROTEIN"/>
    <property type="match status" value="1"/>
</dbReference>
<dbReference type="Proteomes" id="UP001318860">
    <property type="component" value="Unassembled WGS sequence"/>
</dbReference>
<dbReference type="InterPro" id="IPR056924">
    <property type="entry name" value="SH3_Tf2-1"/>
</dbReference>
<keyword evidence="3" id="KW-1185">Reference proteome</keyword>
<protein>
    <recommendedName>
        <fullName evidence="1">Tf2-1-like SH3-like domain-containing protein</fullName>
    </recommendedName>
</protein>
<evidence type="ECO:0000313" key="3">
    <source>
        <dbReference type="Proteomes" id="UP001318860"/>
    </source>
</evidence>
<comment type="caution">
    <text evidence="2">The sequence shown here is derived from an EMBL/GenBank/DDBJ whole genome shotgun (WGS) entry which is preliminary data.</text>
</comment>
<evidence type="ECO:0000259" key="1">
    <source>
        <dbReference type="Pfam" id="PF24626"/>
    </source>
</evidence>
<sequence length="188" mass="21857">MAPYEALYGIKCRSPIYWDEVGKKKVLGPELVEQTVEIIEKVRNCIKIAQDRQKYQRRKDLQFEAGDKVFLKFAPTKGVVRFGKRGKLAPRFIGPFKILERVGDVAYRLALPPELAAVHIVFHVSMLRKYIYDQNHVICHEVLEVNRDMTYEENPVAVLDKKVHKLRNRDVTLIKVQWSRHGQEEATG</sequence>
<organism evidence="2 3">
    <name type="scientific">Rehmannia glutinosa</name>
    <name type="common">Chinese foxglove</name>
    <dbReference type="NCBI Taxonomy" id="99300"/>
    <lineage>
        <taxon>Eukaryota</taxon>
        <taxon>Viridiplantae</taxon>
        <taxon>Streptophyta</taxon>
        <taxon>Embryophyta</taxon>
        <taxon>Tracheophyta</taxon>
        <taxon>Spermatophyta</taxon>
        <taxon>Magnoliopsida</taxon>
        <taxon>eudicotyledons</taxon>
        <taxon>Gunneridae</taxon>
        <taxon>Pentapetalae</taxon>
        <taxon>asterids</taxon>
        <taxon>lamiids</taxon>
        <taxon>Lamiales</taxon>
        <taxon>Orobanchaceae</taxon>
        <taxon>Rehmannieae</taxon>
        <taxon>Rehmannia</taxon>
    </lineage>
</organism>
<feature type="domain" description="Tf2-1-like SH3-like" evidence="1">
    <location>
        <begin position="66"/>
        <end position="130"/>
    </location>
</feature>
<reference evidence="2 3" key="1">
    <citation type="journal article" date="2021" name="Comput. Struct. Biotechnol. J.">
        <title>De novo genome assembly of the potent medicinal plant Rehmannia glutinosa using nanopore technology.</title>
        <authorList>
            <person name="Ma L."/>
            <person name="Dong C."/>
            <person name="Song C."/>
            <person name="Wang X."/>
            <person name="Zheng X."/>
            <person name="Niu Y."/>
            <person name="Chen S."/>
            <person name="Feng W."/>
        </authorList>
    </citation>
    <scope>NUCLEOTIDE SEQUENCE [LARGE SCALE GENOMIC DNA]</scope>
    <source>
        <strain evidence="2">DH-2019</strain>
    </source>
</reference>
<evidence type="ECO:0000313" key="2">
    <source>
        <dbReference type="EMBL" id="KAK6122154.1"/>
    </source>
</evidence>
<dbReference type="EMBL" id="JABTTQ020002754">
    <property type="protein sequence ID" value="KAK6122154.1"/>
    <property type="molecule type" value="Genomic_DNA"/>
</dbReference>